<dbReference type="Proteomes" id="UP001152759">
    <property type="component" value="Chromosome 9"/>
</dbReference>
<dbReference type="AlphaFoldDB" id="A0A9P0CHM7"/>
<evidence type="ECO:0000313" key="2">
    <source>
        <dbReference type="Proteomes" id="UP001152759"/>
    </source>
</evidence>
<gene>
    <name evidence="1" type="ORF">BEMITA_LOCUS13571</name>
</gene>
<proteinExistence type="predicted"/>
<dbReference type="EMBL" id="OU963870">
    <property type="protein sequence ID" value="CAH0777641.1"/>
    <property type="molecule type" value="Genomic_DNA"/>
</dbReference>
<organism evidence="1 2">
    <name type="scientific">Bemisia tabaci</name>
    <name type="common">Sweetpotato whitefly</name>
    <name type="synonym">Aleurodes tabaci</name>
    <dbReference type="NCBI Taxonomy" id="7038"/>
    <lineage>
        <taxon>Eukaryota</taxon>
        <taxon>Metazoa</taxon>
        <taxon>Ecdysozoa</taxon>
        <taxon>Arthropoda</taxon>
        <taxon>Hexapoda</taxon>
        <taxon>Insecta</taxon>
        <taxon>Pterygota</taxon>
        <taxon>Neoptera</taxon>
        <taxon>Paraneoptera</taxon>
        <taxon>Hemiptera</taxon>
        <taxon>Sternorrhyncha</taxon>
        <taxon>Aleyrodoidea</taxon>
        <taxon>Aleyrodidae</taxon>
        <taxon>Aleyrodinae</taxon>
        <taxon>Bemisia</taxon>
    </lineage>
</organism>
<evidence type="ECO:0000313" key="1">
    <source>
        <dbReference type="EMBL" id="CAH0777641.1"/>
    </source>
</evidence>
<dbReference type="KEGG" id="btab:109030884"/>
<keyword evidence="2" id="KW-1185">Reference proteome</keyword>
<accession>A0A9P0CHM7</accession>
<sequence>MASVNHSAGHLLNQTVRNRFKNQNTALEAALALFIICQILSCSSANTCNAVFKIQTNVYPVLLNLTEDQRLCIEDEYGESISLLFTNLTQKTRYKAAYYTSDYDVILKTQSNTLCSIDTNEGALVSYWCDTTNSTECSTSTKVCSTSTELIQKGELYDVYHGVPELEFQVSGFNFTSGSNYSQVVTVCEDGSFQLNLQGLGLLGVKNLTLSIAGWDSQVSRSLLRYGEEIYYVDSAPVGCPESGVFGEYQSDGKNAIYATPKVTCSAPLNCACECTLQPSAIGALNQKGVSHLQQAKQLESQGDDSLVEAVKVGHVWVKLEVAQLDMSLRRYVADMRLKSTRNWKITACDLYSWDKARLIKELGFDNKPSCYILSGSGNEHHTLSVARPLRSARLRISRSRRFRRRVRKVTVGFQRTPREIPPVRK</sequence>
<protein>
    <submittedName>
        <fullName evidence="1">Uncharacterized protein</fullName>
    </submittedName>
</protein>
<name>A0A9P0CHM7_BEMTA</name>
<reference evidence="1" key="1">
    <citation type="submission" date="2021-12" db="EMBL/GenBank/DDBJ databases">
        <authorList>
            <person name="King R."/>
        </authorList>
    </citation>
    <scope>NUCLEOTIDE SEQUENCE</scope>
</reference>